<dbReference type="Proteomes" id="UP000028537">
    <property type="component" value="Unassembled WGS sequence"/>
</dbReference>
<feature type="compositionally biased region" description="Polar residues" evidence="1">
    <location>
        <begin position="59"/>
        <end position="71"/>
    </location>
</feature>
<dbReference type="PROSITE" id="PS51257">
    <property type="entry name" value="PROKAR_LIPOPROTEIN"/>
    <property type="match status" value="1"/>
</dbReference>
<protein>
    <recommendedName>
        <fullName evidence="4">Lipoprotein</fullName>
    </recommendedName>
</protein>
<comment type="caution">
    <text evidence="2">The sequence shown here is derived from an EMBL/GenBank/DDBJ whole genome shotgun (WGS) entry which is preliminary data.</text>
</comment>
<evidence type="ECO:0008006" key="4">
    <source>
        <dbReference type="Google" id="ProtNLM"/>
    </source>
</evidence>
<evidence type="ECO:0000313" key="2">
    <source>
        <dbReference type="EMBL" id="KEZ22827.1"/>
    </source>
</evidence>
<evidence type="ECO:0000256" key="1">
    <source>
        <dbReference type="SAM" id="MobiDB-lite"/>
    </source>
</evidence>
<proteinExistence type="predicted"/>
<dbReference type="AlphaFoldDB" id="A0A084EXY5"/>
<accession>A0A084EXY5</accession>
<reference evidence="2 3" key="1">
    <citation type="submission" date="2014-02" db="EMBL/GenBank/DDBJ databases">
        <title>Genome sequence of Ureaplasma diversum strain 246.</title>
        <authorList>
            <person name="Sirand-Pugnet P."/>
            <person name="Breton M."/>
            <person name="Dordet-Frisoni E."/>
            <person name="Baranowski E."/>
            <person name="Barre A."/>
            <person name="Couture C."/>
            <person name="Dupuy V."/>
            <person name="Gaurivaud P."/>
            <person name="Jacob D."/>
            <person name="Lemaitre C."/>
            <person name="Manso-Silvan L."/>
            <person name="Nikolski M."/>
            <person name="Nouvel L.-X."/>
            <person name="Poumarat F."/>
            <person name="Tardy F."/>
            <person name="Thebault P."/>
            <person name="Theil S."/>
            <person name="Citti C."/>
            <person name="Thiaucourt F."/>
            <person name="Blanchard A."/>
        </authorList>
    </citation>
    <scope>NUCLEOTIDE SEQUENCE [LARGE SCALE GENOMIC DNA]</scope>
    <source>
        <strain evidence="2 3">NCTC 246</strain>
    </source>
</reference>
<feature type="region of interest" description="Disordered" evidence="1">
    <location>
        <begin position="37"/>
        <end position="77"/>
    </location>
</feature>
<dbReference type="EMBL" id="JFDP01000058">
    <property type="protein sequence ID" value="KEZ22827.1"/>
    <property type="molecule type" value="Genomic_DNA"/>
</dbReference>
<name>A0A084EXY5_9BACT</name>
<gene>
    <name evidence="2" type="ORF">UDIV_4650</name>
</gene>
<evidence type="ECO:0000313" key="3">
    <source>
        <dbReference type="Proteomes" id="UP000028537"/>
    </source>
</evidence>
<keyword evidence="3" id="KW-1185">Reference proteome</keyword>
<sequence length="524" mass="61032">MVIIMRKQKRLLIATLISSLVVLTPIILASCNNQANRWKDQATKQKNTNSIKRLDDLFDQSSTNPKANSSDQENEPLKINFDKIKFNKIDLDQNQPTPKLESTKPNPPKNQLELDPNKTVEVIQNQDNDPNFGKLRFSIKTKATNQEELKKEAAKLFSTTLKNHLDGLYYQLDEDNHEIVLYVKDLLTVNNYKQLLTLYFNKSQLVEKITLFLTDQVVKPNNNQNKLIKQSDQLDPNKTINIIENKNNDESLGVLRFVIRFDLDDNESLQKQALAMFKVGFKDHVNDIAYALNPTLNEVIIYPKDHSKLETYKKILTQYFNYEPKVKAITLYLSEQVVDYKKYQKNQKEQNEVKYKYQAYTYTNQINQPVYVLQKISNQLTNSQTKQNLTSDHFILINDWNTFEQQEFAINNSKYIDLVKTNLMQTVDFSKQSILVINGINDKLPENDNNSNHLSGWNLEAAKINLAKKQIDLYLNNNESYSLFESIFNKRSKKYKATKVFFVVVNKIDNPKDFSIVINHNQSF</sequence>
<feature type="region of interest" description="Disordered" evidence="1">
    <location>
        <begin position="92"/>
        <end position="114"/>
    </location>
</feature>
<organism evidence="2 3">
    <name type="scientific">Ureaplasma diversum NCTC 246</name>
    <dbReference type="NCBI Taxonomy" id="1188241"/>
    <lineage>
        <taxon>Bacteria</taxon>
        <taxon>Bacillati</taxon>
        <taxon>Mycoplasmatota</taxon>
        <taxon>Mycoplasmoidales</taxon>
        <taxon>Mycoplasmoidaceae</taxon>
        <taxon>Ureaplasma</taxon>
    </lineage>
</organism>